<organism evidence="2 3">
    <name type="scientific">Bacteroides faecalis</name>
    <dbReference type="NCBI Taxonomy" id="2447885"/>
    <lineage>
        <taxon>Bacteria</taxon>
        <taxon>Pseudomonadati</taxon>
        <taxon>Bacteroidota</taxon>
        <taxon>Bacteroidia</taxon>
        <taxon>Bacteroidales</taxon>
        <taxon>Bacteroidaceae</taxon>
        <taxon>Bacteroides</taxon>
    </lineage>
</organism>
<dbReference type="Proteomes" id="UP000288079">
    <property type="component" value="Unassembled WGS sequence"/>
</dbReference>
<dbReference type="PROSITE" id="PS51257">
    <property type="entry name" value="PROKAR_LIPOPROTEIN"/>
    <property type="match status" value="1"/>
</dbReference>
<dbReference type="PANTHER" id="PTHR30383:SF5">
    <property type="entry name" value="SGNH HYDROLASE-TYPE ESTERASE DOMAIN-CONTAINING PROTEIN"/>
    <property type="match status" value="1"/>
</dbReference>
<evidence type="ECO:0000259" key="1">
    <source>
        <dbReference type="Pfam" id="PF13472"/>
    </source>
</evidence>
<dbReference type="PANTHER" id="PTHR30383">
    <property type="entry name" value="THIOESTERASE 1/PROTEASE 1/LYSOPHOSPHOLIPASE L1"/>
    <property type="match status" value="1"/>
</dbReference>
<protein>
    <recommendedName>
        <fullName evidence="1">SGNH hydrolase-type esterase domain-containing protein</fullName>
    </recommendedName>
</protein>
<dbReference type="InterPro" id="IPR051532">
    <property type="entry name" value="Ester_Hydrolysis_Enzymes"/>
</dbReference>
<dbReference type="SUPFAM" id="SSF52266">
    <property type="entry name" value="SGNH hydrolase"/>
    <property type="match status" value="1"/>
</dbReference>
<name>A0A401LPQ8_9BACE</name>
<dbReference type="CDD" id="cd00229">
    <property type="entry name" value="SGNH_hydrolase"/>
    <property type="match status" value="1"/>
</dbReference>
<proteinExistence type="predicted"/>
<sequence length="302" mass="34591">MGDKDIIVTYSYKYKILMKDKLLIIGTLLFLSSCLCGQNQSSISKKELFGNEEGCFQHPWQGKRVGYIGDSITDPNCYGKEIKKYWDFLKDWLGITPFVYGVSGRQWDDVPRQAEKLKTEHGAEVDAIIVFMGTNDFNSGVSIGEWFTEREESVMAATGETKKLVKRIRRIPNMDKDTYKGRINIGICQLKKLFPDKQIVLLTPLHRSLAEFSENNVQPDESYQNSCGEYIDAYVQAIKEASNIWGIPVIDFNAMTGLNPMIEEQLIYFNNSDFDRLHPNTNGQKRMARTLMYQLLSLPVTF</sequence>
<reference evidence="2 3" key="1">
    <citation type="submission" date="2018-10" db="EMBL/GenBank/DDBJ databases">
        <title>Draft Genome Sequence of Bacteroides sp. KCTC 15687.</title>
        <authorList>
            <person name="Yu S.Y."/>
            <person name="Kim J.S."/>
            <person name="Oh B.S."/>
            <person name="Park S.H."/>
            <person name="Kang S.W."/>
            <person name="Park J.E."/>
            <person name="Choi S.H."/>
            <person name="Han K.I."/>
            <person name="Lee K.C."/>
            <person name="Eom M.K."/>
            <person name="Suh M.K."/>
            <person name="Lee D.H."/>
            <person name="Yoon H."/>
            <person name="Kim B."/>
            <person name="Yang S.J."/>
            <person name="Lee J.S."/>
            <person name="Lee J.H."/>
        </authorList>
    </citation>
    <scope>NUCLEOTIDE SEQUENCE [LARGE SCALE GENOMIC DNA]</scope>
    <source>
        <strain evidence="2 3">KCTC 15687</strain>
    </source>
</reference>
<dbReference type="Pfam" id="PF13472">
    <property type="entry name" value="Lipase_GDSL_2"/>
    <property type="match status" value="1"/>
</dbReference>
<dbReference type="Gene3D" id="3.40.50.1110">
    <property type="entry name" value="SGNH hydrolase"/>
    <property type="match status" value="1"/>
</dbReference>
<dbReference type="InterPro" id="IPR036514">
    <property type="entry name" value="SGNH_hydro_sf"/>
</dbReference>
<comment type="caution">
    <text evidence="2">The sequence shown here is derived from an EMBL/GenBank/DDBJ whole genome shotgun (WGS) entry which is preliminary data.</text>
</comment>
<dbReference type="AlphaFoldDB" id="A0A401LPQ8"/>
<evidence type="ECO:0000313" key="3">
    <source>
        <dbReference type="Proteomes" id="UP000288079"/>
    </source>
</evidence>
<dbReference type="EMBL" id="BHWB01000001">
    <property type="protein sequence ID" value="GCB33441.1"/>
    <property type="molecule type" value="Genomic_DNA"/>
</dbReference>
<feature type="domain" description="SGNH hydrolase-type esterase" evidence="1">
    <location>
        <begin position="68"/>
        <end position="285"/>
    </location>
</feature>
<keyword evidence="3" id="KW-1185">Reference proteome</keyword>
<accession>A0A401LPQ8</accession>
<evidence type="ECO:0000313" key="2">
    <source>
        <dbReference type="EMBL" id="GCB33441.1"/>
    </source>
</evidence>
<dbReference type="GO" id="GO:0004622">
    <property type="term" value="F:phosphatidylcholine lysophospholipase activity"/>
    <property type="evidence" value="ECO:0007669"/>
    <property type="project" value="TreeGrafter"/>
</dbReference>
<dbReference type="InterPro" id="IPR013830">
    <property type="entry name" value="SGNH_hydro"/>
</dbReference>
<gene>
    <name evidence="2" type="ORF">KGMB02408_03860</name>
</gene>